<accession>A0AAD4H2A4</accession>
<organism evidence="3 4">
    <name type="scientific">Linnemannia exigua</name>
    <dbReference type="NCBI Taxonomy" id="604196"/>
    <lineage>
        <taxon>Eukaryota</taxon>
        <taxon>Fungi</taxon>
        <taxon>Fungi incertae sedis</taxon>
        <taxon>Mucoromycota</taxon>
        <taxon>Mortierellomycotina</taxon>
        <taxon>Mortierellomycetes</taxon>
        <taxon>Mortierellales</taxon>
        <taxon>Mortierellaceae</taxon>
        <taxon>Linnemannia</taxon>
    </lineage>
</organism>
<gene>
    <name evidence="3" type="ORF">BGZ95_002094</name>
</gene>
<feature type="domain" description="Arm-like repeat" evidence="2">
    <location>
        <begin position="186"/>
        <end position="342"/>
    </location>
</feature>
<evidence type="ECO:0000256" key="1">
    <source>
        <dbReference type="SAM" id="MobiDB-lite"/>
    </source>
</evidence>
<feature type="non-terminal residue" evidence="3">
    <location>
        <position position="344"/>
    </location>
</feature>
<feature type="compositionally biased region" description="Polar residues" evidence="1">
    <location>
        <begin position="1"/>
        <end position="12"/>
    </location>
</feature>
<dbReference type="EMBL" id="JAAAIL010001431">
    <property type="protein sequence ID" value="KAG0269409.1"/>
    <property type="molecule type" value="Genomic_DNA"/>
</dbReference>
<feature type="region of interest" description="Disordered" evidence="1">
    <location>
        <begin position="1"/>
        <end position="74"/>
    </location>
</feature>
<proteinExistence type="predicted"/>
<dbReference type="Proteomes" id="UP001194580">
    <property type="component" value="Unassembled WGS sequence"/>
</dbReference>
<feature type="compositionally biased region" description="Polar residues" evidence="1">
    <location>
        <begin position="57"/>
        <end position="74"/>
    </location>
</feature>
<dbReference type="InterPro" id="IPR056251">
    <property type="entry name" value="Arm_rpt_dom"/>
</dbReference>
<dbReference type="AlphaFoldDB" id="A0AAD4H2A4"/>
<evidence type="ECO:0000313" key="4">
    <source>
        <dbReference type="Proteomes" id="UP001194580"/>
    </source>
</evidence>
<evidence type="ECO:0000259" key="2">
    <source>
        <dbReference type="Pfam" id="PF23948"/>
    </source>
</evidence>
<evidence type="ECO:0000313" key="3">
    <source>
        <dbReference type="EMBL" id="KAG0269409.1"/>
    </source>
</evidence>
<reference evidence="3" key="1">
    <citation type="journal article" date="2020" name="Fungal Divers.">
        <title>Resolving the Mortierellaceae phylogeny through synthesis of multi-gene phylogenetics and phylogenomics.</title>
        <authorList>
            <person name="Vandepol N."/>
            <person name="Liber J."/>
            <person name="Desiro A."/>
            <person name="Na H."/>
            <person name="Kennedy M."/>
            <person name="Barry K."/>
            <person name="Grigoriev I.V."/>
            <person name="Miller A.N."/>
            <person name="O'Donnell K."/>
            <person name="Stajich J.E."/>
            <person name="Bonito G."/>
        </authorList>
    </citation>
    <scope>NUCLEOTIDE SEQUENCE</scope>
    <source>
        <strain evidence="3">NRRL 28262</strain>
    </source>
</reference>
<protein>
    <recommendedName>
        <fullName evidence="2">Arm-like repeat domain-containing protein</fullName>
    </recommendedName>
</protein>
<comment type="caution">
    <text evidence="3">The sequence shown here is derived from an EMBL/GenBank/DDBJ whole genome shotgun (WGS) entry which is preliminary data.</text>
</comment>
<keyword evidence="4" id="KW-1185">Reference proteome</keyword>
<dbReference type="Pfam" id="PF23948">
    <property type="entry name" value="ARM_5"/>
    <property type="match status" value="1"/>
</dbReference>
<name>A0AAD4H2A4_9FUNG</name>
<sequence length="344" mass="37668">MSKRSYSPTQPGQDPVVLGDAGGDDDNKSGSSQYVRKRNRFMNLFGSSNPEPKVKAKSQNSSPKVTAHHLSTTSTNASVHRLSTVSIHYSIETEYEVTSTAVQNPVSKPDPLTMSSNLRMDIFTKNVSKPAIPVSLPEFGARISTTPQLVLCLRMLPKDGDAGEQQPNPSEKVSSETAAQIAWVDAMKRDPVEQEHIRWLGTCMVEEYAKDPLKDLTEIAEMVLLGPVLDRKTHRKLLSCAIAGFDQAALLDVNHLQGVVQLVQSAPFGSLLPDDLVKILRIFRLRLQDTHQQVSAHPLHLALAVSRVLDVMADHGVKDVSRVEDHEPLSGILSGLKGSSDPYL</sequence>